<proteinExistence type="predicted"/>
<feature type="transmembrane region" description="Helical" evidence="7">
    <location>
        <begin position="71"/>
        <end position="97"/>
    </location>
</feature>
<evidence type="ECO:0000256" key="2">
    <source>
        <dbReference type="ARBA" id="ARBA00022448"/>
    </source>
</evidence>
<comment type="caution">
    <text evidence="8">The sequence shown here is derived from an EMBL/GenBank/DDBJ whole genome shotgun (WGS) entry which is preliminary data.</text>
</comment>
<name>A0A5M8PC62_9LECA</name>
<dbReference type="GO" id="GO:0006865">
    <property type="term" value="P:amino acid transport"/>
    <property type="evidence" value="ECO:0007669"/>
    <property type="project" value="InterPro"/>
</dbReference>
<keyword evidence="2" id="KW-0813">Transport</keyword>
<dbReference type="PROSITE" id="PS00218">
    <property type="entry name" value="AMINO_ACID_PERMEASE_1"/>
    <property type="match status" value="1"/>
</dbReference>
<dbReference type="GO" id="GO:0016020">
    <property type="term" value="C:membrane"/>
    <property type="evidence" value="ECO:0007669"/>
    <property type="project" value="UniProtKB-SubCell"/>
</dbReference>
<dbReference type="PIRSF" id="PIRSF006060">
    <property type="entry name" value="AA_transporter"/>
    <property type="match status" value="1"/>
</dbReference>
<feature type="transmembrane region" description="Helical" evidence="7">
    <location>
        <begin position="327"/>
        <end position="347"/>
    </location>
</feature>
<feature type="transmembrane region" description="Helical" evidence="7">
    <location>
        <begin position="161"/>
        <end position="181"/>
    </location>
</feature>
<evidence type="ECO:0000256" key="3">
    <source>
        <dbReference type="ARBA" id="ARBA00022692"/>
    </source>
</evidence>
<evidence type="ECO:0000313" key="9">
    <source>
        <dbReference type="Proteomes" id="UP000324767"/>
    </source>
</evidence>
<dbReference type="PANTHER" id="PTHR45649:SF27">
    <property type="entry name" value="CHOLINE TRANSPORTER (EUROFUNG)"/>
    <property type="match status" value="1"/>
</dbReference>
<gene>
    <name evidence="8" type="ORF">FRX48_09693</name>
</gene>
<sequence length="526" mass="55862">MQHPDPNSRDGAIDERIGDEDAPINASGHVQELDRNFSLLSITAVGIVTGNTWAALGGSIAVAIYNGGPPGVIYEFIAVSVFYWVIAACIAELASAVPSNGGVYQWATITAGRYGRACGFFAGWWNFFAWIMGGASVSAIIGNLTVQMYATHHDSYVPQKWHVFVAYLIITWSCCCVVLFANSALPAVNNAGLFFILGGVFITVVVCAVMPSTSAGSGHASNAFVWSDWTADLGYPNGFVFLLGMLNGAYSVGVPDCVSHIAEEIPRPGINVPKAIAAQMVVGFVTAMSFMIAIFYAINNLDEVLAGSSFPLAQVYAQATGSAAGEIGLLVLILLPLIFNCVGCYITTSRTLWALARDGATPFSKFIGHVSVTRRNPFNAILCCGGITTLLGCIYLGSTTAFNAFVGSFVVLSSTSYLAAILPHLLSRRSNIPPGPFWMKGITGFIMNGLACAYIVVFIVIFCFPYYLPATALTMNYASLITGGLTIFVAAWYLVGCRGYTGPPALLLPGVVFPETTTHHPTAEKV</sequence>
<feature type="compositionally biased region" description="Basic and acidic residues" evidence="6">
    <location>
        <begin position="1"/>
        <end position="16"/>
    </location>
</feature>
<evidence type="ECO:0000313" key="8">
    <source>
        <dbReference type="EMBL" id="KAA6406528.1"/>
    </source>
</evidence>
<feature type="transmembrane region" description="Helical" evidence="7">
    <location>
        <begin position="39"/>
        <end position="65"/>
    </location>
</feature>
<feature type="transmembrane region" description="Helical" evidence="7">
    <location>
        <begin position="118"/>
        <end position="141"/>
    </location>
</feature>
<evidence type="ECO:0000256" key="5">
    <source>
        <dbReference type="ARBA" id="ARBA00023136"/>
    </source>
</evidence>
<dbReference type="AlphaFoldDB" id="A0A5M8PC62"/>
<evidence type="ECO:0000256" key="6">
    <source>
        <dbReference type="SAM" id="MobiDB-lite"/>
    </source>
</evidence>
<evidence type="ECO:0000256" key="7">
    <source>
        <dbReference type="SAM" id="Phobius"/>
    </source>
</evidence>
<accession>A0A5M8PC62</accession>
<evidence type="ECO:0000256" key="4">
    <source>
        <dbReference type="ARBA" id="ARBA00022989"/>
    </source>
</evidence>
<protein>
    <submittedName>
        <fullName evidence="8">Choline transport</fullName>
    </submittedName>
</protein>
<evidence type="ECO:0000256" key="1">
    <source>
        <dbReference type="ARBA" id="ARBA00004141"/>
    </source>
</evidence>
<feature type="transmembrane region" description="Helical" evidence="7">
    <location>
        <begin position="275"/>
        <end position="298"/>
    </location>
</feature>
<dbReference type="Pfam" id="PF13520">
    <property type="entry name" value="AA_permease_2"/>
    <property type="match status" value="1"/>
</dbReference>
<feature type="transmembrane region" description="Helical" evidence="7">
    <location>
        <begin position="404"/>
        <end position="425"/>
    </location>
</feature>
<keyword evidence="3 7" id="KW-0812">Transmembrane</keyword>
<feature type="transmembrane region" description="Helical" evidence="7">
    <location>
        <begin position="445"/>
        <end position="468"/>
    </location>
</feature>
<dbReference type="InterPro" id="IPR004840">
    <property type="entry name" value="Amino_acid_permease_CS"/>
</dbReference>
<dbReference type="Gene3D" id="1.20.1740.10">
    <property type="entry name" value="Amino acid/polyamine transporter I"/>
    <property type="match status" value="1"/>
</dbReference>
<dbReference type="OrthoDB" id="3900342at2759"/>
<dbReference type="Proteomes" id="UP000324767">
    <property type="component" value="Unassembled WGS sequence"/>
</dbReference>
<keyword evidence="5 7" id="KW-0472">Membrane</keyword>
<dbReference type="PANTHER" id="PTHR45649">
    <property type="entry name" value="AMINO-ACID PERMEASE BAT1"/>
    <property type="match status" value="1"/>
</dbReference>
<organism evidence="8 9">
    <name type="scientific">Lasallia pustulata</name>
    <dbReference type="NCBI Taxonomy" id="136370"/>
    <lineage>
        <taxon>Eukaryota</taxon>
        <taxon>Fungi</taxon>
        <taxon>Dikarya</taxon>
        <taxon>Ascomycota</taxon>
        <taxon>Pezizomycotina</taxon>
        <taxon>Lecanoromycetes</taxon>
        <taxon>OSLEUM clade</taxon>
        <taxon>Umbilicariomycetidae</taxon>
        <taxon>Umbilicariales</taxon>
        <taxon>Umbilicariaceae</taxon>
        <taxon>Lasallia</taxon>
    </lineage>
</organism>
<dbReference type="GO" id="GO:0022857">
    <property type="term" value="F:transmembrane transporter activity"/>
    <property type="evidence" value="ECO:0007669"/>
    <property type="project" value="InterPro"/>
</dbReference>
<feature type="transmembrane region" description="Helical" evidence="7">
    <location>
        <begin position="474"/>
        <end position="495"/>
    </location>
</feature>
<feature type="transmembrane region" description="Helical" evidence="7">
    <location>
        <begin position="193"/>
        <end position="213"/>
    </location>
</feature>
<reference evidence="8 9" key="1">
    <citation type="submission" date="2019-09" db="EMBL/GenBank/DDBJ databases">
        <title>The hologenome of the rock-dwelling lichen Lasallia pustulata.</title>
        <authorList>
            <person name="Greshake Tzovaras B."/>
            <person name="Segers F."/>
            <person name="Bicker A."/>
            <person name="Dal Grande F."/>
            <person name="Otte J."/>
            <person name="Hankeln T."/>
            <person name="Schmitt I."/>
            <person name="Ebersberger I."/>
        </authorList>
    </citation>
    <scope>NUCLEOTIDE SEQUENCE [LARGE SCALE GENOMIC DNA]</scope>
    <source>
        <strain evidence="8">A1-1</strain>
    </source>
</reference>
<dbReference type="InterPro" id="IPR002293">
    <property type="entry name" value="AA/rel_permease1"/>
</dbReference>
<keyword evidence="4 7" id="KW-1133">Transmembrane helix</keyword>
<feature type="region of interest" description="Disordered" evidence="6">
    <location>
        <begin position="1"/>
        <end position="23"/>
    </location>
</feature>
<dbReference type="EMBL" id="VXIT01000026">
    <property type="protein sequence ID" value="KAA6406528.1"/>
    <property type="molecule type" value="Genomic_DNA"/>
</dbReference>
<feature type="transmembrane region" description="Helical" evidence="7">
    <location>
        <begin position="233"/>
        <end position="254"/>
    </location>
</feature>
<comment type="subcellular location">
    <subcellularLocation>
        <location evidence="1">Membrane</location>
        <topology evidence="1">Multi-pass membrane protein</topology>
    </subcellularLocation>
</comment>
<feature type="transmembrane region" description="Helical" evidence="7">
    <location>
        <begin position="378"/>
        <end position="398"/>
    </location>
</feature>